<keyword evidence="2" id="KW-0472">Membrane</keyword>
<evidence type="ECO:0000256" key="2">
    <source>
        <dbReference type="SAM" id="Phobius"/>
    </source>
</evidence>
<protein>
    <submittedName>
        <fullName evidence="3">Uncharacterized protein</fullName>
    </submittedName>
</protein>
<gene>
    <name evidence="3" type="ORF">EB796_024631</name>
</gene>
<keyword evidence="1" id="KW-0067">ATP-binding</keyword>
<keyword evidence="1" id="KW-0547">Nucleotide-binding</keyword>
<feature type="transmembrane region" description="Helical" evidence="2">
    <location>
        <begin position="90"/>
        <end position="107"/>
    </location>
</feature>
<dbReference type="EMBL" id="VXIV02003434">
    <property type="protein sequence ID" value="KAF6017071.1"/>
    <property type="molecule type" value="Genomic_DNA"/>
</dbReference>
<proteinExistence type="predicted"/>
<organism evidence="3 4">
    <name type="scientific">Bugula neritina</name>
    <name type="common">Brown bryozoan</name>
    <name type="synonym">Sertularia neritina</name>
    <dbReference type="NCBI Taxonomy" id="10212"/>
    <lineage>
        <taxon>Eukaryota</taxon>
        <taxon>Metazoa</taxon>
        <taxon>Spiralia</taxon>
        <taxon>Lophotrochozoa</taxon>
        <taxon>Bryozoa</taxon>
        <taxon>Gymnolaemata</taxon>
        <taxon>Cheilostomatida</taxon>
        <taxon>Flustrina</taxon>
        <taxon>Buguloidea</taxon>
        <taxon>Bugulidae</taxon>
        <taxon>Bugula</taxon>
    </lineage>
</organism>
<keyword evidence="2" id="KW-0812">Transmembrane</keyword>
<comment type="caution">
    <text evidence="3">The sequence shown here is derived from an EMBL/GenBank/DDBJ whole genome shotgun (WGS) entry which is preliminary data.</text>
</comment>
<dbReference type="InterPro" id="IPR011009">
    <property type="entry name" value="Kinase-like_dom_sf"/>
</dbReference>
<feature type="transmembrane region" description="Helical" evidence="2">
    <location>
        <begin position="127"/>
        <end position="146"/>
    </location>
</feature>
<accession>A0A7J7IUJ8</accession>
<dbReference type="AlphaFoldDB" id="A0A7J7IUJ8"/>
<dbReference type="SUPFAM" id="SSF56112">
    <property type="entry name" value="Protein kinase-like (PK-like)"/>
    <property type="match status" value="1"/>
</dbReference>
<evidence type="ECO:0000313" key="4">
    <source>
        <dbReference type="Proteomes" id="UP000593567"/>
    </source>
</evidence>
<evidence type="ECO:0000256" key="1">
    <source>
        <dbReference type="PROSITE-ProRule" id="PRU10141"/>
    </source>
</evidence>
<evidence type="ECO:0000313" key="3">
    <source>
        <dbReference type="EMBL" id="KAF6017071.1"/>
    </source>
</evidence>
<keyword evidence="4" id="KW-1185">Reference proteome</keyword>
<dbReference type="Gene3D" id="3.30.200.20">
    <property type="entry name" value="Phosphorylase Kinase, domain 1"/>
    <property type="match status" value="1"/>
</dbReference>
<keyword evidence="2" id="KW-1133">Transmembrane helix</keyword>
<dbReference type="Proteomes" id="UP000593567">
    <property type="component" value="Unassembled WGS sequence"/>
</dbReference>
<feature type="binding site" evidence="1">
    <location>
        <position position="234"/>
    </location>
    <ligand>
        <name>ATP</name>
        <dbReference type="ChEBI" id="CHEBI:30616"/>
    </ligand>
</feature>
<reference evidence="3" key="1">
    <citation type="submission" date="2020-06" db="EMBL/GenBank/DDBJ databases">
        <title>Draft genome of Bugula neritina, a colonial animal packing powerful symbionts and potential medicines.</title>
        <authorList>
            <person name="Rayko M."/>
        </authorList>
    </citation>
    <scope>NUCLEOTIDE SEQUENCE [LARGE SCALE GENOMIC DNA]</scope>
    <source>
        <strain evidence="3">Kwan_BN1</strain>
    </source>
</reference>
<sequence>MNRLEPSSMHFVLYSIANRENTKWRKTRTDSIRENLNLATTVSDYKVSVGKQVEADCYTLTATELRCQLDTTLPPPFDDAPVFQNQPLPLVNVTVGNLAFPLGYIYYHHIVPPSPPPTLTAAEIGGIVAAVIVALVSVTLIVLLLYKRRLNKVQRAQQRMAMTGFTRVDSTNSLQTQVQSILIEQDLSVALFSLLIPESFVTQERIIGQGHFGQVYRGRIFVPGRNINKPVAIKSLKCKFTTLANGIVYYIATK</sequence>
<name>A0A7J7IUJ8_BUGNE</name>
<dbReference type="InterPro" id="IPR017441">
    <property type="entry name" value="Protein_kinase_ATP_BS"/>
</dbReference>
<dbReference type="PROSITE" id="PS00107">
    <property type="entry name" value="PROTEIN_KINASE_ATP"/>
    <property type="match status" value="1"/>
</dbReference>
<dbReference type="GO" id="GO:0005524">
    <property type="term" value="F:ATP binding"/>
    <property type="evidence" value="ECO:0007669"/>
    <property type="project" value="UniProtKB-UniRule"/>
</dbReference>